<comment type="caution">
    <text evidence="6">The sequence shown here is derived from an EMBL/GenBank/DDBJ whole genome shotgun (WGS) entry which is preliminary data.</text>
</comment>
<accession>A0A916T2Z9</accession>
<dbReference type="InterPro" id="IPR001647">
    <property type="entry name" value="HTH_TetR"/>
</dbReference>
<dbReference type="RefSeq" id="WP_188586029.1">
    <property type="nucleotide sequence ID" value="NZ_BMGC01000008.1"/>
</dbReference>
<dbReference type="EMBL" id="BMGC01000008">
    <property type="protein sequence ID" value="GGB28281.1"/>
    <property type="molecule type" value="Genomic_DNA"/>
</dbReference>
<feature type="DNA-binding region" description="H-T-H motif" evidence="4">
    <location>
        <begin position="240"/>
        <end position="259"/>
    </location>
</feature>
<keyword evidence="1" id="KW-0805">Transcription regulation</keyword>
<reference evidence="6" key="2">
    <citation type="submission" date="2020-09" db="EMBL/GenBank/DDBJ databases">
        <authorList>
            <person name="Sun Q."/>
            <person name="Zhou Y."/>
        </authorList>
    </citation>
    <scope>NUCLEOTIDE SEQUENCE</scope>
    <source>
        <strain evidence="6">CGMCC 1.12827</strain>
    </source>
</reference>
<dbReference type="PANTHER" id="PTHR30055">
    <property type="entry name" value="HTH-TYPE TRANSCRIPTIONAL REGULATOR RUTR"/>
    <property type="match status" value="1"/>
</dbReference>
<dbReference type="PROSITE" id="PS50977">
    <property type="entry name" value="HTH_TETR_2"/>
    <property type="match status" value="2"/>
</dbReference>
<evidence type="ECO:0000256" key="4">
    <source>
        <dbReference type="PROSITE-ProRule" id="PRU00335"/>
    </source>
</evidence>
<feature type="DNA-binding region" description="H-T-H motif" evidence="4">
    <location>
        <begin position="45"/>
        <end position="64"/>
    </location>
</feature>
<dbReference type="InterPro" id="IPR023772">
    <property type="entry name" value="DNA-bd_HTH_TetR-type_CS"/>
</dbReference>
<organism evidence="6 7">
    <name type="scientific">Gordonia jinhuaensis</name>
    <dbReference type="NCBI Taxonomy" id="1517702"/>
    <lineage>
        <taxon>Bacteria</taxon>
        <taxon>Bacillati</taxon>
        <taxon>Actinomycetota</taxon>
        <taxon>Actinomycetes</taxon>
        <taxon>Mycobacteriales</taxon>
        <taxon>Gordoniaceae</taxon>
        <taxon>Gordonia</taxon>
    </lineage>
</organism>
<dbReference type="GO" id="GO:0003700">
    <property type="term" value="F:DNA-binding transcription factor activity"/>
    <property type="evidence" value="ECO:0007669"/>
    <property type="project" value="TreeGrafter"/>
</dbReference>
<dbReference type="AlphaFoldDB" id="A0A916T2Z9"/>
<keyword evidence="3" id="KW-0804">Transcription</keyword>
<protein>
    <submittedName>
        <fullName evidence="6">TetR family transcriptional regulator</fullName>
    </submittedName>
</protein>
<keyword evidence="7" id="KW-1185">Reference proteome</keyword>
<name>A0A916T2Z9_9ACTN</name>
<dbReference type="FunFam" id="1.10.10.60:FF:000141">
    <property type="entry name" value="TetR family transcriptional regulator"/>
    <property type="match status" value="1"/>
</dbReference>
<proteinExistence type="predicted"/>
<evidence type="ECO:0000313" key="7">
    <source>
        <dbReference type="Proteomes" id="UP000621454"/>
    </source>
</evidence>
<evidence type="ECO:0000259" key="5">
    <source>
        <dbReference type="PROSITE" id="PS50977"/>
    </source>
</evidence>
<sequence length="413" mass="44691">MSIDERPANAIGRTGVRAARSRERKNQLADIAAGLFLERGYAHVSVADVARAAGVTGPALYRHFPDKQSLLLAAVLRGVEELEECTVSSVHDRSDRADLFRVLSSVAVSRPATAVLWRANSVFLSDEQNHEIAARTKAMLSHWSQGLLGPERAAAPGSRTLSWAIMSVVGSVSVHHTRLSSVRARAQIAEVIERLIRLSPDDAPAQRRRQRAEVTSPTRREQILDAAAQLFMTRGFAHVGIDEIGAAVGISGPSVYNHFDSKRAIVAGIARRSGNRLEADADAIFAAAARPPELLAGLVDSYVQIITETPDLSVGFDNTYVLADADGETTRELLAVQRNYVRRWISLLQECRRRDGQAQLDVGEAALQVHAALSIANDAVRMGRNANRADFPAELAYLMKGALGLIGDGRGDS</sequence>
<dbReference type="InterPro" id="IPR050109">
    <property type="entry name" value="HTH-type_TetR-like_transc_reg"/>
</dbReference>
<dbReference type="PRINTS" id="PR00455">
    <property type="entry name" value="HTHTETR"/>
</dbReference>
<dbReference type="Proteomes" id="UP000621454">
    <property type="component" value="Unassembled WGS sequence"/>
</dbReference>
<dbReference type="Pfam" id="PF00440">
    <property type="entry name" value="TetR_N"/>
    <property type="match status" value="2"/>
</dbReference>
<dbReference type="Gene3D" id="1.10.10.60">
    <property type="entry name" value="Homeodomain-like"/>
    <property type="match status" value="2"/>
</dbReference>
<dbReference type="GO" id="GO:0045892">
    <property type="term" value="P:negative regulation of DNA-templated transcription"/>
    <property type="evidence" value="ECO:0007669"/>
    <property type="project" value="UniProtKB-ARBA"/>
</dbReference>
<dbReference type="Gene3D" id="1.10.357.10">
    <property type="entry name" value="Tetracycline Repressor, domain 2"/>
    <property type="match status" value="2"/>
</dbReference>
<dbReference type="InterPro" id="IPR009057">
    <property type="entry name" value="Homeodomain-like_sf"/>
</dbReference>
<feature type="domain" description="HTH tetR-type" evidence="5">
    <location>
        <begin position="22"/>
        <end position="82"/>
    </location>
</feature>
<dbReference type="PROSITE" id="PS01081">
    <property type="entry name" value="HTH_TETR_1"/>
    <property type="match status" value="1"/>
</dbReference>
<gene>
    <name evidence="6" type="ORF">GCM10011489_15590</name>
</gene>
<evidence type="ECO:0000313" key="6">
    <source>
        <dbReference type="EMBL" id="GGB28281.1"/>
    </source>
</evidence>
<evidence type="ECO:0000256" key="1">
    <source>
        <dbReference type="ARBA" id="ARBA00023015"/>
    </source>
</evidence>
<keyword evidence="2 4" id="KW-0238">DNA-binding</keyword>
<feature type="domain" description="HTH tetR-type" evidence="5">
    <location>
        <begin position="217"/>
        <end position="277"/>
    </location>
</feature>
<dbReference type="SUPFAM" id="SSF46689">
    <property type="entry name" value="Homeodomain-like"/>
    <property type="match status" value="2"/>
</dbReference>
<evidence type="ECO:0000256" key="3">
    <source>
        <dbReference type="ARBA" id="ARBA00023163"/>
    </source>
</evidence>
<evidence type="ECO:0000256" key="2">
    <source>
        <dbReference type="ARBA" id="ARBA00023125"/>
    </source>
</evidence>
<dbReference type="PANTHER" id="PTHR30055:SF237">
    <property type="entry name" value="TRANSCRIPTIONAL REPRESSOR MCE3R"/>
    <property type="match status" value="1"/>
</dbReference>
<reference evidence="6" key="1">
    <citation type="journal article" date="2014" name="Int. J. Syst. Evol. Microbiol.">
        <title>Complete genome sequence of Corynebacterium casei LMG S-19264T (=DSM 44701T), isolated from a smear-ripened cheese.</title>
        <authorList>
            <consortium name="US DOE Joint Genome Institute (JGI-PGF)"/>
            <person name="Walter F."/>
            <person name="Albersmeier A."/>
            <person name="Kalinowski J."/>
            <person name="Ruckert C."/>
        </authorList>
    </citation>
    <scope>NUCLEOTIDE SEQUENCE</scope>
    <source>
        <strain evidence="6">CGMCC 1.12827</strain>
    </source>
</reference>
<dbReference type="GO" id="GO:0000976">
    <property type="term" value="F:transcription cis-regulatory region binding"/>
    <property type="evidence" value="ECO:0007669"/>
    <property type="project" value="TreeGrafter"/>
</dbReference>